<keyword evidence="3" id="KW-1185">Reference proteome</keyword>
<dbReference type="Proteomes" id="UP001595962">
    <property type="component" value="Unassembled WGS sequence"/>
</dbReference>
<feature type="domain" description="Helix-turn-helix" evidence="1">
    <location>
        <begin position="7"/>
        <end position="57"/>
    </location>
</feature>
<reference evidence="3" key="1">
    <citation type="journal article" date="2019" name="Int. J. Syst. Evol. Microbiol.">
        <title>The Global Catalogue of Microorganisms (GCM) 10K type strain sequencing project: providing services to taxonomists for standard genome sequencing and annotation.</title>
        <authorList>
            <consortium name="The Broad Institute Genomics Platform"/>
            <consortium name="The Broad Institute Genome Sequencing Center for Infectious Disease"/>
            <person name="Wu L."/>
            <person name="Ma J."/>
        </authorList>
    </citation>
    <scope>NUCLEOTIDE SEQUENCE [LARGE SCALE GENOMIC DNA]</scope>
    <source>
        <strain evidence="3">DT28</strain>
    </source>
</reference>
<evidence type="ECO:0000313" key="3">
    <source>
        <dbReference type="Proteomes" id="UP001595962"/>
    </source>
</evidence>
<proteinExistence type="predicted"/>
<organism evidence="2 3">
    <name type="scientific">Rheinheimera marina</name>
    <dbReference type="NCBI Taxonomy" id="1774958"/>
    <lineage>
        <taxon>Bacteria</taxon>
        <taxon>Pseudomonadati</taxon>
        <taxon>Pseudomonadota</taxon>
        <taxon>Gammaproteobacteria</taxon>
        <taxon>Chromatiales</taxon>
        <taxon>Chromatiaceae</taxon>
        <taxon>Rheinheimera</taxon>
    </lineage>
</organism>
<name>A0ABV9JNG5_9GAMM</name>
<dbReference type="CDD" id="cd04762">
    <property type="entry name" value="HTH_MerR-trunc"/>
    <property type="match status" value="1"/>
</dbReference>
<accession>A0ABV9JNG5</accession>
<protein>
    <submittedName>
        <fullName evidence="2">Helix-turn-helix domain-containing protein</fullName>
    </submittedName>
</protein>
<dbReference type="NCBIfam" id="TIGR01764">
    <property type="entry name" value="excise"/>
    <property type="match status" value="1"/>
</dbReference>
<evidence type="ECO:0000313" key="2">
    <source>
        <dbReference type="EMBL" id="MFC4655800.1"/>
    </source>
</evidence>
<evidence type="ECO:0000259" key="1">
    <source>
        <dbReference type="Pfam" id="PF12728"/>
    </source>
</evidence>
<gene>
    <name evidence="2" type="ORF">ACFO3I_12365</name>
</gene>
<dbReference type="EMBL" id="JBHSGB010000010">
    <property type="protein sequence ID" value="MFC4655800.1"/>
    <property type="molecule type" value="Genomic_DNA"/>
</dbReference>
<dbReference type="Gene3D" id="1.10.1660.10">
    <property type="match status" value="1"/>
</dbReference>
<dbReference type="Pfam" id="PF12728">
    <property type="entry name" value="HTH_17"/>
    <property type="match status" value="1"/>
</dbReference>
<dbReference type="RefSeq" id="WP_377334283.1">
    <property type="nucleotide sequence ID" value="NZ_JBHSGB010000010.1"/>
</dbReference>
<dbReference type="InterPro" id="IPR009061">
    <property type="entry name" value="DNA-bd_dom_put_sf"/>
</dbReference>
<sequence length="181" mass="20784">MSDHHQFLSTRQAAQVLGVSVRTIQLWVEQGLLHAWKTPGGHRRIDQQSLLSLLQQKQQEIPLLNLVALSQEPDFAVHLRQLLSQWQMPVEVSAPENAVQALLMAGNSKAELMLLHQLPEDMHIGLLIQELQKHNCQLVLCSDPDQAKLYQLPFQAYPFEPKVLRSWLQQTLLQKVRQKIQ</sequence>
<dbReference type="InterPro" id="IPR041657">
    <property type="entry name" value="HTH_17"/>
</dbReference>
<comment type="caution">
    <text evidence="2">The sequence shown here is derived from an EMBL/GenBank/DDBJ whole genome shotgun (WGS) entry which is preliminary data.</text>
</comment>
<dbReference type="InterPro" id="IPR010093">
    <property type="entry name" value="SinI_DNA-bd"/>
</dbReference>
<dbReference type="SUPFAM" id="SSF46955">
    <property type="entry name" value="Putative DNA-binding domain"/>
    <property type="match status" value="1"/>
</dbReference>